<sequence>MKLKTGLACAALMLLTACGTFKPKSDDQIVTDRGEQRLQALKQGDYEKAYSFMSPTYRATSSLDRFKATVGRGAAMMQDYKVGEAKCEVDTCTLQVSANYHFLDKGARVPTKPMTVPRTNLERWIKVDGDWWFVKID</sequence>
<dbReference type="RefSeq" id="WP_143489204.1">
    <property type="nucleotide sequence ID" value="NZ_VJOY01000010.1"/>
</dbReference>
<evidence type="ECO:0000256" key="1">
    <source>
        <dbReference type="SAM" id="SignalP"/>
    </source>
</evidence>
<dbReference type="EMBL" id="VJOY01000010">
    <property type="protein sequence ID" value="TRX74078.1"/>
    <property type="molecule type" value="Genomic_DNA"/>
</dbReference>
<dbReference type="AlphaFoldDB" id="A0A553GX44"/>
<protein>
    <recommendedName>
        <fullName evidence="4">DUF4440 domain-containing protein</fullName>
    </recommendedName>
</protein>
<organism evidence="2 3">
    <name type="scientific">Pseudomonas mangiferae</name>
    <dbReference type="NCBI Taxonomy" id="2593654"/>
    <lineage>
        <taxon>Bacteria</taxon>
        <taxon>Pseudomonadati</taxon>
        <taxon>Pseudomonadota</taxon>
        <taxon>Gammaproteobacteria</taxon>
        <taxon>Pseudomonadales</taxon>
        <taxon>Pseudomonadaceae</taxon>
        <taxon>Pseudomonas</taxon>
    </lineage>
</organism>
<dbReference type="OrthoDB" id="5738094at2"/>
<reference evidence="2 3" key="1">
    <citation type="submission" date="2019-07" db="EMBL/GenBank/DDBJ databases">
        <title>Pseudomonas mangiferae sp. nov., isolated from bark of mango tree in Thailand.</title>
        <authorList>
            <person name="Srisuk N."/>
            <person name="Anurat P."/>
        </authorList>
    </citation>
    <scope>NUCLEOTIDE SEQUENCE [LARGE SCALE GENOMIC DNA]</scope>
    <source>
        <strain evidence="2 3">DMKU_BBB3-04</strain>
    </source>
</reference>
<evidence type="ECO:0000313" key="3">
    <source>
        <dbReference type="Proteomes" id="UP000315235"/>
    </source>
</evidence>
<gene>
    <name evidence="2" type="ORF">FM069_15150</name>
</gene>
<dbReference type="Proteomes" id="UP000315235">
    <property type="component" value="Unassembled WGS sequence"/>
</dbReference>
<keyword evidence="1" id="KW-0732">Signal</keyword>
<accession>A0A553GX44</accession>
<comment type="caution">
    <text evidence="2">The sequence shown here is derived from an EMBL/GenBank/DDBJ whole genome shotgun (WGS) entry which is preliminary data.</text>
</comment>
<dbReference type="PROSITE" id="PS51257">
    <property type="entry name" value="PROKAR_LIPOPROTEIN"/>
    <property type="match status" value="1"/>
</dbReference>
<keyword evidence="3" id="KW-1185">Reference proteome</keyword>
<proteinExistence type="predicted"/>
<feature type="signal peptide" evidence="1">
    <location>
        <begin position="1"/>
        <end position="19"/>
    </location>
</feature>
<name>A0A553GX44_9PSED</name>
<evidence type="ECO:0000313" key="2">
    <source>
        <dbReference type="EMBL" id="TRX74078.1"/>
    </source>
</evidence>
<feature type="chain" id="PRO_5021706405" description="DUF4440 domain-containing protein" evidence="1">
    <location>
        <begin position="20"/>
        <end position="137"/>
    </location>
</feature>
<evidence type="ECO:0008006" key="4">
    <source>
        <dbReference type="Google" id="ProtNLM"/>
    </source>
</evidence>